<dbReference type="PANTHER" id="PTHR14187:SF5">
    <property type="entry name" value="HEAT SHOCK 70 KDA PROTEIN 12A"/>
    <property type="match status" value="1"/>
</dbReference>
<reference evidence="2" key="1">
    <citation type="journal article" date="2023" name="Mol. Phylogenet. Evol.">
        <title>Genome-scale phylogeny and comparative genomics of the fungal order Sordariales.</title>
        <authorList>
            <person name="Hensen N."/>
            <person name="Bonometti L."/>
            <person name="Westerberg I."/>
            <person name="Brannstrom I.O."/>
            <person name="Guillou S."/>
            <person name="Cros-Aarteil S."/>
            <person name="Calhoun S."/>
            <person name="Haridas S."/>
            <person name="Kuo A."/>
            <person name="Mondo S."/>
            <person name="Pangilinan J."/>
            <person name="Riley R."/>
            <person name="LaButti K."/>
            <person name="Andreopoulos B."/>
            <person name="Lipzen A."/>
            <person name="Chen C."/>
            <person name="Yan M."/>
            <person name="Daum C."/>
            <person name="Ng V."/>
            <person name="Clum A."/>
            <person name="Steindorff A."/>
            <person name="Ohm R.A."/>
            <person name="Martin F."/>
            <person name="Silar P."/>
            <person name="Natvig D.O."/>
            <person name="Lalanne C."/>
            <person name="Gautier V."/>
            <person name="Ament-Velasquez S.L."/>
            <person name="Kruys A."/>
            <person name="Hutchinson M.I."/>
            <person name="Powell A.J."/>
            <person name="Barry K."/>
            <person name="Miller A.N."/>
            <person name="Grigoriev I.V."/>
            <person name="Debuchy R."/>
            <person name="Gladieux P."/>
            <person name="Hiltunen Thoren M."/>
            <person name="Johannesson H."/>
        </authorList>
    </citation>
    <scope>NUCLEOTIDE SEQUENCE [LARGE SCALE GENOMIC DNA]</scope>
    <source>
        <strain evidence="2">CBS 284.82</strain>
    </source>
</reference>
<proteinExistence type="predicted"/>
<evidence type="ECO:0000313" key="1">
    <source>
        <dbReference type="EMBL" id="KAK4031233.1"/>
    </source>
</evidence>
<evidence type="ECO:0000313" key="2">
    <source>
        <dbReference type="Proteomes" id="UP001303115"/>
    </source>
</evidence>
<keyword evidence="2" id="KW-1185">Reference proteome</keyword>
<dbReference type="EMBL" id="MU854950">
    <property type="protein sequence ID" value="KAK4031233.1"/>
    <property type="molecule type" value="Genomic_DNA"/>
</dbReference>
<protein>
    <submittedName>
        <fullName evidence="1">Uncharacterized protein</fullName>
    </submittedName>
</protein>
<dbReference type="SUPFAM" id="SSF53067">
    <property type="entry name" value="Actin-like ATPase domain"/>
    <property type="match status" value="1"/>
</dbReference>
<dbReference type="Proteomes" id="UP001303115">
    <property type="component" value="Unassembled WGS sequence"/>
</dbReference>
<accession>A0AAN6P3T5</accession>
<gene>
    <name evidence="1" type="ORF">C8A01DRAFT_42288</name>
</gene>
<dbReference type="AlphaFoldDB" id="A0AAN6P3T5"/>
<dbReference type="PANTHER" id="PTHR14187">
    <property type="entry name" value="ALPHA KINASE/ELONGATION FACTOR 2 KINASE"/>
    <property type="match status" value="1"/>
</dbReference>
<dbReference type="InterPro" id="IPR043129">
    <property type="entry name" value="ATPase_NBD"/>
</dbReference>
<organism evidence="1 2">
    <name type="scientific">Parachaetomium inaequale</name>
    <dbReference type="NCBI Taxonomy" id="2588326"/>
    <lineage>
        <taxon>Eukaryota</taxon>
        <taxon>Fungi</taxon>
        <taxon>Dikarya</taxon>
        <taxon>Ascomycota</taxon>
        <taxon>Pezizomycotina</taxon>
        <taxon>Sordariomycetes</taxon>
        <taxon>Sordariomycetidae</taxon>
        <taxon>Sordariales</taxon>
        <taxon>Chaetomiaceae</taxon>
        <taxon>Parachaetomium</taxon>
    </lineage>
</organism>
<name>A0AAN6P3T5_9PEZI</name>
<sequence>MEEMFDPVVRDVLRLVSQQVEESSRKGKRINFVVLVGGFGNSDYLKRKLDAWCATNGGIKCIRPNFW</sequence>
<comment type="caution">
    <text evidence="1">The sequence shown here is derived from an EMBL/GenBank/DDBJ whole genome shotgun (WGS) entry which is preliminary data.</text>
</comment>